<evidence type="ECO:0000313" key="1">
    <source>
        <dbReference type="EMBL" id="JAD52138.1"/>
    </source>
</evidence>
<accession>A0A0A9AQL3</accession>
<reference evidence="1" key="2">
    <citation type="journal article" date="2015" name="Data Brief">
        <title>Shoot transcriptome of the giant reed, Arundo donax.</title>
        <authorList>
            <person name="Barrero R.A."/>
            <person name="Guerrero F.D."/>
            <person name="Moolhuijzen P."/>
            <person name="Goolsby J.A."/>
            <person name="Tidwell J."/>
            <person name="Bellgard S.E."/>
            <person name="Bellgard M.I."/>
        </authorList>
    </citation>
    <scope>NUCLEOTIDE SEQUENCE</scope>
    <source>
        <tissue evidence="1">Shoot tissue taken approximately 20 cm above the soil surface</tissue>
    </source>
</reference>
<protein>
    <submittedName>
        <fullName evidence="1">Uncharacterized protein</fullName>
    </submittedName>
</protein>
<proteinExistence type="predicted"/>
<dbReference type="AlphaFoldDB" id="A0A0A9AQL3"/>
<reference evidence="1" key="1">
    <citation type="submission" date="2014-09" db="EMBL/GenBank/DDBJ databases">
        <authorList>
            <person name="Magalhaes I.L.F."/>
            <person name="Oliveira U."/>
            <person name="Santos F.R."/>
            <person name="Vidigal T.H.D.A."/>
            <person name="Brescovit A.D."/>
            <person name="Santos A.J."/>
        </authorList>
    </citation>
    <scope>NUCLEOTIDE SEQUENCE</scope>
    <source>
        <tissue evidence="1">Shoot tissue taken approximately 20 cm above the soil surface</tissue>
    </source>
</reference>
<organism evidence="1">
    <name type="scientific">Arundo donax</name>
    <name type="common">Giant reed</name>
    <name type="synonym">Donax arundinaceus</name>
    <dbReference type="NCBI Taxonomy" id="35708"/>
    <lineage>
        <taxon>Eukaryota</taxon>
        <taxon>Viridiplantae</taxon>
        <taxon>Streptophyta</taxon>
        <taxon>Embryophyta</taxon>
        <taxon>Tracheophyta</taxon>
        <taxon>Spermatophyta</taxon>
        <taxon>Magnoliopsida</taxon>
        <taxon>Liliopsida</taxon>
        <taxon>Poales</taxon>
        <taxon>Poaceae</taxon>
        <taxon>PACMAD clade</taxon>
        <taxon>Arundinoideae</taxon>
        <taxon>Arundineae</taxon>
        <taxon>Arundo</taxon>
    </lineage>
</organism>
<name>A0A0A9AQL3_ARUDO</name>
<sequence>MFIRKGKPACRIMKENQPPFYWQLVPF</sequence>
<dbReference type="EMBL" id="GBRH01245757">
    <property type="protein sequence ID" value="JAD52138.1"/>
    <property type="molecule type" value="Transcribed_RNA"/>
</dbReference>